<evidence type="ECO:0000313" key="9">
    <source>
        <dbReference type="Proteomes" id="UP000198771"/>
    </source>
</evidence>
<dbReference type="Gene3D" id="1.10.8.60">
    <property type="match status" value="1"/>
</dbReference>
<feature type="domain" description="Response regulatory" evidence="7">
    <location>
        <begin position="9"/>
        <end position="124"/>
    </location>
</feature>
<dbReference type="InterPro" id="IPR027417">
    <property type="entry name" value="P-loop_NTPase"/>
</dbReference>
<feature type="domain" description="Sigma-54 factor interaction" evidence="6">
    <location>
        <begin position="154"/>
        <end position="382"/>
    </location>
</feature>
<dbReference type="Pfam" id="PF25601">
    <property type="entry name" value="AAA_lid_14"/>
    <property type="match status" value="1"/>
</dbReference>
<keyword evidence="5" id="KW-0597">Phosphoprotein</keyword>
<sequence length="471" mass="52038">MDEQTSKHPVYIVDDDKALTRSFYLTLKSFGYRDVKTFDNGRQVLDLLPELEHGVLLLDLFMPDVSGEVILQQARDTNPGIQVVVVTGVDETDTAVRCIKSGAFDYLVKPVDADRLITTLRRAMSHALILQQNQRLSRKLLTGGLDRPDIFQDIITRNPKMTAIFSYLEVVATMSDPVLITGETGTGKDLLAQAVHRASGRTGAFISLNAAGLDDNVFADTLFGHVKGAFTDAREPRKGLIEQAENGTLFLDEIGDLSPSAQVKLLKLIQDHVYYSLGSDIPKASKARVIAATNRDLESSRKLGQFREDLFYRINTYRLHLPPLRERGEDVLLLVEHYLAEACIELRLAREHVSPRLADLLQTYNFPGNVRELRSLIYAAMAGGGMSVLEEKLAGLAGIALESCTNSVALPRPGIDDWQYPNPLPSLEQACSRLVDQALRTANGNQAKAAAMLGISRQALNKRIRKIASSR</sequence>
<keyword evidence="3" id="KW-0805">Transcription regulation</keyword>
<evidence type="ECO:0000259" key="7">
    <source>
        <dbReference type="PROSITE" id="PS50110"/>
    </source>
</evidence>
<keyword evidence="2" id="KW-0067">ATP-binding</keyword>
<dbReference type="SUPFAM" id="SSF52540">
    <property type="entry name" value="P-loop containing nucleoside triphosphate hydrolases"/>
    <property type="match status" value="1"/>
</dbReference>
<dbReference type="STRING" id="617002.SAMN05660653_01197"/>
<dbReference type="InterPro" id="IPR001789">
    <property type="entry name" value="Sig_transdc_resp-reg_receiver"/>
</dbReference>
<dbReference type="InterPro" id="IPR025662">
    <property type="entry name" value="Sigma_54_int_dom_ATP-bd_1"/>
</dbReference>
<dbReference type="Gene3D" id="1.10.10.60">
    <property type="entry name" value="Homeodomain-like"/>
    <property type="match status" value="1"/>
</dbReference>
<dbReference type="SUPFAM" id="SSF46689">
    <property type="entry name" value="Homeodomain-like"/>
    <property type="match status" value="1"/>
</dbReference>
<dbReference type="Pfam" id="PF00158">
    <property type="entry name" value="Sigma54_activat"/>
    <property type="match status" value="1"/>
</dbReference>
<evidence type="ECO:0000256" key="4">
    <source>
        <dbReference type="ARBA" id="ARBA00023163"/>
    </source>
</evidence>
<dbReference type="Pfam" id="PF02954">
    <property type="entry name" value="HTH_8"/>
    <property type="match status" value="1"/>
</dbReference>
<evidence type="ECO:0000256" key="2">
    <source>
        <dbReference type="ARBA" id="ARBA00022840"/>
    </source>
</evidence>
<dbReference type="InterPro" id="IPR002197">
    <property type="entry name" value="HTH_Fis"/>
</dbReference>
<accession>A0A1G6BXT9</accession>
<protein>
    <submittedName>
        <fullName evidence="8">Two component, sigma54 specific, transcriptional regulator, Fis family</fullName>
    </submittedName>
</protein>
<dbReference type="PROSITE" id="PS00676">
    <property type="entry name" value="SIGMA54_INTERACT_2"/>
    <property type="match status" value="1"/>
</dbReference>
<dbReference type="InterPro" id="IPR003593">
    <property type="entry name" value="AAA+_ATPase"/>
</dbReference>
<keyword evidence="4" id="KW-0804">Transcription</keyword>
<name>A0A1G6BXT9_9BACT</name>
<dbReference type="InterPro" id="IPR002078">
    <property type="entry name" value="Sigma_54_int"/>
</dbReference>
<proteinExistence type="predicted"/>
<evidence type="ECO:0000259" key="6">
    <source>
        <dbReference type="PROSITE" id="PS50045"/>
    </source>
</evidence>
<dbReference type="RefSeq" id="WP_092118617.1">
    <property type="nucleotide sequence ID" value="NZ_FMXO01000006.1"/>
</dbReference>
<dbReference type="Gene3D" id="3.40.50.2300">
    <property type="match status" value="1"/>
</dbReference>
<dbReference type="FunFam" id="3.40.50.300:FF:000006">
    <property type="entry name" value="DNA-binding transcriptional regulator NtrC"/>
    <property type="match status" value="1"/>
</dbReference>
<dbReference type="Proteomes" id="UP000198771">
    <property type="component" value="Unassembled WGS sequence"/>
</dbReference>
<keyword evidence="9" id="KW-1185">Reference proteome</keyword>
<dbReference type="SMART" id="SM00448">
    <property type="entry name" value="REC"/>
    <property type="match status" value="1"/>
</dbReference>
<dbReference type="EMBL" id="FMXO01000006">
    <property type="protein sequence ID" value="SDB25400.1"/>
    <property type="molecule type" value="Genomic_DNA"/>
</dbReference>
<evidence type="ECO:0000313" key="8">
    <source>
        <dbReference type="EMBL" id="SDB25400.1"/>
    </source>
</evidence>
<feature type="modified residue" description="4-aspartylphosphate" evidence="5">
    <location>
        <position position="59"/>
    </location>
</feature>
<dbReference type="PROSITE" id="PS00675">
    <property type="entry name" value="SIGMA54_INTERACT_1"/>
    <property type="match status" value="1"/>
</dbReference>
<dbReference type="SMART" id="SM00382">
    <property type="entry name" value="AAA"/>
    <property type="match status" value="1"/>
</dbReference>
<dbReference type="GO" id="GO:0006355">
    <property type="term" value="P:regulation of DNA-templated transcription"/>
    <property type="evidence" value="ECO:0007669"/>
    <property type="project" value="InterPro"/>
</dbReference>
<dbReference type="CDD" id="cd00009">
    <property type="entry name" value="AAA"/>
    <property type="match status" value="1"/>
</dbReference>
<dbReference type="InterPro" id="IPR009057">
    <property type="entry name" value="Homeodomain-like_sf"/>
</dbReference>
<gene>
    <name evidence="8" type="ORF">SAMN05660653_01197</name>
</gene>
<dbReference type="Pfam" id="PF00072">
    <property type="entry name" value="Response_reg"/>
    <property type="match status" value="1"/>
</dbReference>
<dbReference type="PROSITE" id="PS50110">
    <property type="entry name" value="RESPONSE_REGULATORY"/>
    <property type="match status" value="1"/>
</dbReference>
<dbReference type="GO" id="GO:0000160">
    <property type="term" value="P:phosphorelay signal transduction system"/>
    <property type="evidence" value="ECO:0007669"/>
    <property type="project" value="InterPro"/>
</dbReference>
<dbReference type="PRINTS" id="PR01590">
    <property type="entry name" value="HTHFIS"/>
</dbReference>
<organism evidence="8 9">
    <name type="scientific">Desulfonatronum thiosulfatophilum</name>
    <dbReference type="NCBI Taxonomy" id="617002"/>
    <lineage>
        <taxon>Bacteria</taxon>
        <taxon>Pseudomonadati</taxon>
        <taxon>Thermodesulfobacteriota</taxon>
        <taxon>Desulfovibrionia</taxon>
        <taxon>Desulfovibrionales</taxon>
        <taxon>Desulfonatronaceae</taxon>
        <taxon>Desulfonatronum</taxon>
    </lineage>
</organism>
<dbReference type="PANTHER" id="PTHR32071:SF13">
    <property type="entry name" value="RESPONSE REGULATOR HSFA"/>
    <property type="match status" value="1"/>
</dbReference>
<dbReference type="AlphaFoldDB" id="A0A1G6BXT9"/>
<dbReference type="GO" id="GO:0043565">
    <property type="term" value="F:sequence-specific DNA binding"/>
    <property type="evidence" value="ECO:0007669"/>
    <property type="project" value="InterPro"/>
</dbReference>
<evidence type="ECO:0000256" key="3">
    <source>
        <dbReference type="ARBA" id="ARBA00023015"/>
    </source>
</evidence>
<evidence type="ECO:0000256" key="5">
    <source>
        <dbReference type="PROSITE-ProRule" id="PRU00169"/>
    </source>
</evidence>
<dbReference type="InterPro" id="IPR058031">
    <property type="entry name" value="AAA_lid_NorR"/>
</dbReference>
<reference evidence="8 9" key="1">
    <citation type="submission" date="2016-10" db="EMBL/GenBank/DDBJ databases">
        <authorList>
            <person name="de Groot N.N."/>
        </authorList>
    </citation>
    <scope>NUCLEOTIDE SEQUENCE [LARGE SCALE GENOMIC DNA]</scope>
    <source>
        <strain evidence="8 9">ASO4-2</strain>
    </source>
</reference>
<dbReference type="InterPro" id="IPR011006">
    <property type="entry name" value="CheY-like_superfamily"/>
</dbReference>
<dbReference type="PANTHER" id="PTHR32071">
    <property type="entry name" value="TRANSCRIPTIONAL REGULATORY PROTEIN"/>
    <property type="match status" value="1"/>
</dbReference>
<dbReference type="SUPFAM" id="SSF52172">
    <property type="entry name" value="CheY-like"/>
    <property type="match status" value="1"/>
</dbReference>
<dbReference type="Gene3D" id="3.40.50.300">
    <property type="entry name" value="P-loop containing nucleotide triphosphate hydrolases"/>
    <property type="match status" value="1"/>
</dbReference>
<dbReference type="InterPro" id="IPR025943">
    <property type="entry name" value="Sigma_54_int_dom_ATP-bd_2"/>
</dbReference>
<dbReference type="PROSITE" id="PS50045">
    <property type="entry name" value="SIGMA54_INTERACT_4"/>
    <property type="match status" value="1"/>
</dbReference>
<dbReference type="OrthoDB" id="9763792at2"/>
<evidence type="ECO:0000256" key="1">
    <source>
        <dbReference type="ARBA" id="ARBA00022741"/>
    </source>
</evidence>
<keyword evidence="1" id="KW-0547">Nucleotide-binding</keyword>
<dbReference type="GO" id="GO:0005524">
    <property type="term" value="F:ATP binding"/>
    <property type="evidence" value="ECO:0007669"/>
    <property type="project" value="UniProtKB-KW"/>
</dbReference>